<accession>A0ABV7W464</accession>
<keyword evidence="1" id="KW-0812">Transmembrane</keyword>
<feature type="transmembrane region" description="Helical" evidence="1">
    <location>
        <begin position="129"/>
        <end position="149"/>
    </location>
</feature>
<evidence type="ECO:0000256" key="1">
    <source>
        <dbReference type="SAM" id="Phobius"/>
    </source>
</evidence>
<dbReference type="Proteomes" id="UP001595729">
    <property type="component" value="Unassembled WGS sequence"/>
</dbReference>
<feature type="transmembrane region" description="Helical" evidence="1">
    <location>
        <begin position="55"/>
        <end position="76"/>
    </location>
</feature>
<organism evidence="2 3">
    <name type="scientific">Hydrogenophaga luteola</name>
    <dbReference type="NCBI Taxonomy" id="1591122"/>
    <lineage>
        <taxon>Bacteria</taxon>
        <taxon>Pseudomonadati</taxon>
        <taxon>Pseudomonadota</taxon>
        <taxon>Betaproteobacteria</taxon>
        <taxon>Burkholderiales</taxon>
        <taxon>Comamonadaceae</taxon>
        <taxon>Hydrogenophaga</taxon>
    </lineage>
</organism>
<gene>
    <name evidence="2" type="ORF">ACFOPI_13395</name>
</gene>
<dbReference type="RefSeq" id="WP_382174574.1">
    <property type="nucleotide sequence ID" value="NZ_JBHRXX010000005.1"/>
</dbReference>
<proteinExistence type="predicted"/>
<keyword evidence="1" id="KW-0472">Membrane</keyword>
<dbReference type="EMBL" id="JBHRXX010000005">
    <property type="protein sequence ID" value="MFC3684594.1"/>
    <property type="molecule type" value="Genomic_DNA"/>
</dbReference>
<comment type="caution">
    <text evidence="2">The sequence shown here is derived from an EMBL/GenBank/DDBJ whole genome shotgun (WGS) entry which is preliminary data.</text>
</comment>
<sequence>MIQPPLDEQERADALVLAALLRSSVRTLGPWSLGWSLLAALVCVVWPPISLVGASGWALVLLCGVIERYLVFRLALDERLFCQLGQGQMPCLQALDTSLAHLGLRKESVSEHPPAVRPMGDRLRGTRHLLRWHLVLVVLQTAAALATLFF</sequence>
<evidence type="ECO:0000313" key="2">
    <source>
        <dbReference type="EMBL" id="MFC3684594.1"/>
    </source>
</evidence>
<protein>
    <submittedName>
        <fullName evidence="2">Uncharacterized protein</fullName>
    </submittedName>
</protein>
<reference evidence="3" key="1">
    <citation type="journal article" date="2019" name="Int. J. Syst. Evol. Microbiol.">
        <title>The Global Catalogue of Microorganisms (GCM) 10K type strain sequencing project: providing services to taxonomists for standard genome sequencing and annotation.</title>
        <authorList>
            <consortium name="The Broad Institute Genomics Platform"/>
            <consortium name="The Broad Institute Genome Sequencing Center for Infectious Disease"/>
            <person name="Wu L."/>
            <person name="Ma J."/>
        </authorList>
    </citation>
    <scope>NUCLEOTIDE SEQUENCE [LARGE SCALE GENOMIC DNA]</scope>
    <source>
        <strain evidence="3">KCTC 42501</strain>
    </source>
</reference>
<evidence type="ECO:0000313" key="3">
    <source>
        <dbReference type="Proteomes" id="UP001595729"/>
    </source>
</evidence>
<keyword evidence="3" id="KW-1185">Reference proteome</keyword>
<keyword evidence="1" id="KW-1133">Transmembrane helix</keyword>
<name>A0ABV7W464_9BURK</name>